<evidence type="ECO:0000256" key="1">
    <source>
        <dbReference type="SAM" id="MobiDB-lite"/>
    </source>
</evidence>
<name>A0ABS5GEU2_9BRAD</name>
<evidence type="ECO:0000313" key="2">
    <source>
        <dbReference type="EMBL" id="MBR1139524.1"/>
    </source>
</evidence>
<accession>A0ABS5GEU2</accession>
<organism evidence="2 3">
    <name type="scientific">Bradyrhizobium denitrificans</name>
    <dbReference type="NCBI Taxonomy" id="2734912"/>
    <lineage>
        <taxon>Bacteria</taxon>
        <taxon>Pseudomonadati</taxon>
        <taxon>Pseudomonadota</taxon>
        <taxon>Alphaproteobacteria</taxon>
        <taxon>Hyphomicrobiales</taxon>
        <taxon>Nitrobacteraceae</taxon>
        <taxon>Bradyrhizobium</taxon>
    </lineage>
</organism>
<comment type="caution">
    <text evidence="2">The sequence shown here is derived from an EMBL/GenBank/DDBJ whole genome shotgun (WGS) entry which is preliminary data.</text>
</comment>
<reference evidence="3" key="1">
    <citation type="journal article" date="2021" name="ISME J.">
        <title>Evolutionary origin and ecological implication of a unique nif island in free-living Bradyrhizobium lineages.</title>
        <authorList>
            <person name="Tao J."/>
        </authorList>
    </citation>
    <scope>NUCLEOTIDE SEQUENCE [LARGE SCALE GENOMIC DNA]</scope>
    <source>
        <strain evidence="3">SZCCT0094</strain>
    </source>
</reference>
<dbReference type="RefSeq" id="WP_012045127.1">
    <property type="nucleotide sequence ID" value="NZ_JABFDP010000017.1"/>
</dbReference>
<protein>
    <submittedName>
        <fullName evidence="2">Uncharacterized protein</fullName>
    </submittedName>
</protein>
<evidence type="ECO:0000313" key="3">
    <source>
        <dbReference type="Proteomes" id="UP001314635"/>
    </source>
</evidence>
<feature type="region of interest" description="Disordered" evidence="1">
    <location>
        <begin position="61"/>
        <end position="82"/>
    </location>
</feature>
<sequence length="82" mass="9342">MPYALFCNEAKLSKAYPTEGDVWRLARQSGLVVDVTISARRSSVHLQLDNDYEIRACAPEPEEDPWQNRAEAEQEFNIPFAS</sequence>
<gene>
    <name evidence="2" type="ORF">JQ619_27570</name>
</gene>
<dbReference type="Proteomes" id="UP001314635">
    <property type="component" value="Unassembled WGS sequence"/>
</dbReference>
<proteinExistence type="predicted"/>
<dbReference type="EMBL" id="JAFCLK010000030">
    <property type="protein sequence ID" value="MBR1139524.1"/>
    <property type="molecule type" value="Genomic_DNA"/>
</dbReference>
<keyword evidence="3" id="KW-1185">Reference proteome</keyword>